<protein>
    <submittedName>
        <fullName evidence="1">Uncharacterized protein</fullName>
    </submittedName>
</protein>
<gene>
    <name evidence="1" type="ORF">pEaSNUABM7_00266</name>
</gene>
<accession>A0AAE7WT71</accession>
<keyword evidence="2" id="KW-1185">Reference proteome</keyword>
<sequence>MKRLGTVMALGLKDKAPKNTDLDITPVSKDAEWGSLSPFHLGPCRSADGIMFHNFENLWQYSKVYEEHLENTNLILAGEINADWYQWHLKGARSKQAHRYPMGKGQKALFSKWGDLRLSYIPARKQIYVPGYAELLLPQKKFKQLLKQYKDGANIIVRDYDTYDLLKAYPNSNRMWLDALNNPNAKFGHSFVIALALILHDRPLWYNQWVI</sequence>
<name>A0AAE7WT71_9CAUD</name>
<dbReference type="EMBL" id="MZ475896">
    <property type="protein sequence ID" value="QYW04934.1"/>
    <property type="molecule type" value="Genomic_DNA"/>
</dbReference>
<evidence type="ECO:0000313" key="1">
    <source>
        <dbReference type="EMBL" id="QYW04934.1"/>
    </source>
</evidence>
<dbReference type="Proteomes" id="UP000827609">
    <property type="component" value="Segment"/>
</dbReference>
<proteinExistence type="predicted"/>
<evidence type="ECO:0000313" key="2">
    <source>
        <dbReference type="Proteomes" id="UP000827609"/>
    </source>
</evidence>
<organism evidence="1 2">
    <name type="scientific">Erwinia phage pEa_SNUABM_7</name>
    <dbReference type="NCBI Taxonomy" id="2866695"/>
    <lineage>
        <taxon>Viruses</taxon>
        <taxon>Duplodnaviria</taxon>
        <taxon>Heunggongvirae</taxon>
        <taxon>Uroviricota</taxon>
        <taxon>Caudoviricetes</taxon>
        <taxon>Snuvirus</taxon>
        <taxon>Snuvirus SNUABM7</taxon>
    </lineage>
</organism>
<reference evidence="1" key="1">
    <citation type="submission" date="2021-06" db="EMBL/GenBank/DDBJ databases">
        <title>Complete genome sequence of Erwinia phage pEa_SNUABM_7.</title>
        <authorList>
            <person name="Kim S.G."/>
            <person name="Park S.C."/>
        </authorList>
    </citation>
    <scope>NUCLEOTIDE SEQUENCE</scope>
</reference>